<dbReference type="Gene3D" id="1.10.10.10">
    <property type="entry name" value="Winged helix-like DNA-binding domain superfamily/Winged helix DNA-binding domain"/>
    <property type="match status" value="1"/>
</dbReference>
<dbReference type="PANTHER" id="PTHR43133:SF52">
    <property type="entry name" value="ECF RNA POLYMERASE SIGMA FACTOR SIGL"/>
    <property type="match status" value="1"/>
</dbReference>
<keyword evidence="4" id="KW-0238">DNA-binding</keyword>
<dbReference type="AlphaFoldDB" id="A0A845QN52"/>
<organism evidence="8 9">
    <name type="scientific">Anaerotruncus colihominis</name>
    <dbReference type="NCBI Taxonomy" id="169435"/>
    <lineage>
        <taxon>Bacteria</taxon>
        <taxon>Bacillati</taxon>
        <taxon>Bacillota</taxon>
        <taxon>Clostridia</taxon>
        <taxon>Eubacteriales</taxon>
        <taxon>Oscillospiraceae</taxon>
        <taxon>Anaerotruncus</taxon>
    </lineage>
</organism>
<evidence type="ECO:0000313" key="8">
    <source>
        <dbReference type="EMBL" id="NBH62635.1"/>
    </source>
</evidence>
<evidence type="ECO:0000259" key="7">
    <source>
        <dbReference type="Pfam" id="PF08281"/>
    </source>
</evidence>
<sequence>MDSKVLEQLYRKYERELYLYIYSICKDKHATEDLLQETFLKAILALPDGHTNMRAWLYLVARNLTYNAIKKAGRYENMTTDPAAKKSAEPLEIILQQEQYKLLYKNLQRLSARSREILIMQYFGQLSHKEIGTVLAMTPSAVRMAAVRARKELKTHMEEEK</sequence>
<dbReference type="CDD" id="cd06171">
    <property type="entry name" value="Sigma70_r4"/>
    <property type="match status" value="1"/>
</dbReference>
<comment type="caution">
    <text evidence="8">The sequence shown here is derived from an EMBL/GenBank/DDBJ whole genome shotgun (WGS) entry which is preliminary data.</text>
</comment>
<evidence type="ECO:0000256" key="1">
    <source>
        <dbReference type="ARBA" id="ARBA00010641"/>
    </source>
</evidence>
<dbReference type="Pfam" id="PF04542">
    <property type="entry name" value="Sigma70_r2"/>
    <property type="match status" value="1"/>
</dbReference>
<dbReference type="InterPro" id="IPR014284">
    <property type="entry name" value="RNA_pol_sigma-70_dom"/>
</dbReference>
<reference evidence="8 9" key="1">
    <citation type="submission" date="2018-08" db="EMBL/GenBank/DDBJ databases">
        <title>Murine metabolic-syndrome-specific gut microbial biobank.</title>
        <authorList>
            <person name="Liu C."/>
        </authorList>
    </citation>
    <scope>NUCLEOTIDE SEQUENCE [LARGE SCALE GENOMIC DNA]</scope>
    <source>
        <strain evidence="8 9">28</strain>
    </source>
</reference>
<comment type="similarity">
    <text evidence="1">Belongs to the sigma-70 factor family. ECF subfamily.</text>
</comment>
<dbReference type="Proteomes" id="UP000446866">
    <property type="component" value="Unassembled WGS sequence"/>
</dbReference>
<dbReference type="InterPro" id="IPR036388">
    <property type="entry name" value="WH-like_DNA-bd_sf"/>
</dbReference>
<dbReference type="SUPFAM" id="SSF88946">
    <property type="entry name" value="Sigma2 domain of RNA polymerase sigma factors"/>
    <property type="match status" value="1"/>
</dbReference>
<dbReference type="NCBIfam" id="TIGR02937">
    <property type="entry name" value="sigma70-ECF"/>
    <property type="match status" value="1"/>
</dbReference>
<gene>
    <name evidence="8" type="ORF">D0435_13345</name>
</gene>
<evidence type="ECO:0000256" key="4">
    <source>
        <dbReference type="ARBA" id="ARBA00023125"/>
    </source>
</evidence>
<evidence type="ECO:0000256" key="5">
    <source>
        <dbReference type="ARBA" id="ARBA00023163"/>
    </source>
</evidence>
<dbReference type="InterPro" id="IPR007627">
    <property type="entry name" value="RNA_pol_sigma70_r2"/>
</dbReference>
<evidence type="ECO:0000259" key="6">
    <source>
        <dbReference type="Pfam" id="PF04542"/>
    </source>
</evidence>
<evidence type="ECO:0000256" key="2">
    <source>
        <dbReference type="ARBA" id="ARBA00023015"/>
    </source>
</evidence>
<dbReference type="PANTHER" id="PTHR43133">
    <property type="entry name" value="RNA POLYMERASE ECF-TYPE SIGMA FACTO"/>
    <property type="match status" value="1"/>
</dbReference>
<dbReference type="InterPro" id="IPR013324">
    <property type="entry name" value="RNA_pol_sigma_r3/r4-like"/>
</dbReference>
<dbReference type="EMBL" id="QXWK01000030">
    <property type="protein sequence ID" value="NBH62635.1"/>
    <property type="molecule type" value="Genomic_DNA"/>
</dbReference>
<dbReference type="InterPro" id="IPR013325">
    <property type="entry name" value="RNA_pol_sigma_r2"/>
</dbReference>
<keyword evidence="9" id="KW-1185">Reference proteome</keyword>
<dbReference type="InterPro" id="IPR013249">
    <property type="entry name" value="RNA_pol_sigma70_r4_t2"/>
</dbReference>
<keyword evidence="2" id="KW-0805">Transcription regulation</keyword>
<keyword evidence="5" id="KW-0804">Transcription</keyword>
<evidence type="ECO:0000256" key="3">
    <source>
        <dbReference type="ARBA" id="ARBA00023082"/>
    </source>
</evidence>
<dbReference type="GO" id="GO:0006352">
    <property type="term" value="P:DNA-templated transcription initiation"/>
    <property type="evidence" value="ECO:0007669"/>
    <property type="project" value="InterPro"/>
</dbReference>
<feature type="domain" description="RNA polymerase sigma-70 region 2" evidence="6">
    <location>
        <begin position="9"/>
        <end position="74"/>
    </location>
</feature>
<dbReference type="RefSeq" id="WP_160202921.1">
    <property type="nucleotide sequence ID" value="NZ_QXWK01000030.1"/>
</dbReference>
<keyword evidence="3" id="KW-0731">Sigma factor</keyword>
<name>A0A845QN52_9FIRM</name>
<dbReference type="Pfam" id="PF08281">
    <property type="entry name" value="Sigma70_r4_2"/>
    <property type="match status" value="1"/>
</dbReference>
<dbReference type="Gene3D" id="1.10.1740.10">
    <property type="match status" value="1"/>
</dbReference>
<dbReference type="SUPFAM" id="SSF88659">
    <property type="entry name" value="Sigma3 and sigma4 domains of RNA polymerase sigma factors"/>
    <property type="match status" value="1"/>
</dbReference>
<feature type="domain" description="RNA polymerase sigma factor 70 region 4 type 2" evidence="7">
    <location>
        <begin position="104"/>
        <end position="153"/>
    </location>
</feature>
<dbReference type="InterPro" id="IPR039425">
    <property type="entry name" value="RNA_pol_sigma-70-like"/>
</dbReference>
<evidence type="ECO:0000313" key="9">
    <source>
        <dbReference type="Proteomes" id="UP000446866"/>
    </source>
</evidence>
<protein>
    <submittedName>
        <fullName evidence="8">RNA polymerase sigma factor</fullName>
    </submittedName>
</protein>
<dbReference type="GO" id="GO:0016987">
    <property type="term" value="F:sigma factor activity"/>
    <property type="evidence" value="ECO:0007669"/>
    <property type="project" value="UniProtKB-KW"/>
</dbReference>
<accession>A0A845QN52</accession>
<dbReference type="GO" id="GO:0003677">
    <property type="term" value="F:DNA binding"/>
    <property type="evidence" value="ECO:0007669"/>
    <property type="project" value="UniProtKB-KW"/>
</dbReference>
<proteinExistence type="inferred from homology"/>